<organism evidence="4 5">
    <name type="scientific">Pseudomonas corrugata</name>
    <dbReference type="NCBI Taxonomy" id="47879"/>
    <lineage>
        <taxon>Bacteria</taxon>
        <taxon>Pseudomonadati</taxon>
        <taxon>Pseudomonadota</taxon>
        <taxon>Gammaproteobacteria</taxon>
        <taxon>Pseudomonadales</taxon>
        <taxon>Pseudomonadaceae</taxon>
        <taxon>Pseudomonas</taxon>
    </lineage>
</organism>
<evidence type="ECO:0000256" key="3">
    <source>
        <dbReference type="SAM" id="SignalP"/>
    </source>
</evidence>
<dbReference type="PROSITE" id="PS51257">
    <property type="entry name" value="PROKAR_LIPOPROTEIN"/>
    <property type="match status" value="1"/>
</dbReference>
<keyword evidence="3" id="KW-0732">Signal</keyword>
<dbReference type="EMBL" id="JABFMR010000001">
    <property type="protein sequence ID" value="NUT84802.1"/>
    <property type="molecule type" value="Genomic_DNA"/>
</dbReference>
<name>A0A7Y5Z138_9PSED</name>
<reference evidence="4 5" key="1">
    <citation type="journal article" date="2020" name="Front. Plant Sci.">
        <title>Isolation of Rhizosphere Bacteria That Improve Quality and Water Stress Tolerance in Greenhouse Ornamentals.</title>
        <authorList>
            <person name="Nordstedt N.P."/>
            <person name="Jones M.L."/>
        </authorList>
    </citation>
    <scope>NUCLEOTIDE SEQUENCE [LARGE SCALE GENOMIC DNA]</scope>
    <source>
        <strain evidence="4 5">C7D2</strain>
    </source>
</reference>
<gene>
    <name evidence="4" type="ORF">HNO91_00085</name>
</gene>
<evidence type="ECO:0000313" key="5">
    <source>
        <dbReference type="Proteomes" id="UP000536720"/>
    </source>
</evidence>
<feature type="compositionally biased region" description="Basic and acidic residues" evidence="2">
    <location>
        <begin position="69"/>
        <end position="81"/>
    </location>
</feature>
<protein>
    <recommendedName>
        <fullName evidence="6">Lipoprotein</fullName>
    </recommendedName>
</protein>
<evidence type="ECO:0000313" key="4">
    <source>
        <dbReference type="EMBL" id="NUT84802.1"/>
    </source>
</evidence>
<proteinExistence type="predicted"/>
<evidence type="ECO:0000256" key="1">
    <source>
        <dbReference type="SAM" id="Coils"/>
    </source>
</evidence>
<sequence>MTYKSLGLAAVLAMSSMALVGCEQAEKSAEQLAQQLKEQAVDAAKKAIDDTHKAAEQALNDATGGLISPKKEPAQDADKAESSTQAI</sequence>
<dbReference type="Proteomes" id="UP000536720">
    <property type="component" value="Unassembled WGS sequence"/>
</dbReference>
<dbReference type="AlphaFoldDB" id="A0A7Y5Z138"/>
<evidence type="ECO:0000256" key="2">
    <source>
        <dbReference type="SAM" id="MobiDB-lite"/>
    </source>
</evidence>
<keyword evidence="1" id="KW-0175">Coiled coil</keyword>
<feature type="signal peptide" evidence="3">
    <location>
        <begin position="1"/>
        <end position="20"/>
    </location>
</feature>
<accession>A0A7Y5Z138</accession>
<evidence type="ECO:0008006" key="6">
    <source>
        <dbReference type="Google" id="ProtNLM"/>
    </source>
</evidence>
<comment type="caution">
    <text evidence="4">The sequence shown here is derived from an EMBL/GenBank/DDBJ whole genome shotgun (WGS) entry which is preliminary data.</text>
</comment>
<feature type="region of interest" description="Disordered" evidence="2">
    <location>
        <begin position="55"/>
        <end position="87"/>
    </location>
</feature>
<dbReference type="RefSeq" id="WP_175361246.1">
    <property type="nucleotide sequence ID" value="NZ_JABFMR010000001.1"/>
</dbReference>
<feature type="chain" id="PRO_5031454662" description="Lipoprotein" evidence="3">
    <location>
        <begin position="21"/>
        <end position="87"/>
    </location>
</feature>
<feature type="coiled-coil region" evidence="1">
    <location>
        <begin position="19"/>
        <end position="46"/>
    </location>
</feature>